<dbReference type="RefSeq" id="WP_279297110.1">
    <property type="nucleotide sequence ID" value="NZ_JAOTIF010000007.1"/>
</dbReference>
<comment type="caution">
    <text evidence="3">The sequence shown here is derived from an EMBL/GenBank/DDBJ whole genome shotgun (WGS) entry which is preliminary data.</text>
</comment>
<reference evidence="3" key="1">
    <citation type="submission" date="2022-09" db="EMBL/GenBank/DDBJ databases">
        <authorList>
            <person name="Yuan C."/>
            <person name="Ke Z."/>
        </authorList>
    </citation>
    <scope>NUCLEOTIDE SEQUENCE</scope>
    <source>
        <strain evidence="3">LB-8</strain>
    </source>
</reference>
<protein>
    <submittedName>
        <fullName evidence="3">Amidohydrolase family protein</fullName>
    </submittedName>
</protein>
<evidence type="ECO:0000313" key="3">
    <source>
        <dbReference type="EMBL" id="MCU7549669.1"/>
    </source>
</evidence>
<feature type="domain" description="Amidohydrolase-related" evidence="2">
    <location>
        <begin position="4"/>
        <end position="282"/>
    </location>
</feature>
<keyword evidence="4" id="KW-1185">Reference proteome</keyword>
<gene>
    <name evidence="3" type="ORF">OCK74_11125</name>
</gene>
<proteinExistence type="inferred from homology"/>
<dbReference type="PANTHER" id="PTHR43569">
    <property type="entry name" value="AMIDOHYDROLASE"/>
    <property type="match status" value="1"/>
</dbReference>
<organism evidence="3 4">
    <name type="scientific">Paraflavisolibacter caeni</name>
    <dbReference type="NCBI Taxonomy" id="2982496"/>
    <lineage>
        <taxon>Bacteria</taxon>
        <taxon>Pseudomonadati</taxon>
        <taxon>Bacteroidota</taxon>
        <taxon>Chitinophagia</taxon>
        <taxon>Chitinophagales</taxon>
        <taxon>Chitinophagaceae</taxon>
        <taxon>Paraflavisolibacter</taxon>
    </lineage>
</organism>
<dbReference type="InterPro" id="IPR006680">
    <property type="entry name" value="Amidohydro-rel"/>
</dbReference>
<dbReference type="AlphaFoldDB" id="A0A9X3BFU4"/>
<dbReference type="InterPro" id="IPR052350">
    <property type="entry name" value="Metallo-dep_Lactonases"/>
</dbReference>
<accession>A0A9X3BFU4</accession>
<evidence type="ECO:0000256" key="1">
    <source>
        <dbReference type="ARBA" id="ARBA00038310"/>
    </source>
</evidence>
<dbReference type="GO" id="GO:0016787">
    <property type="term" value="F:hydrolase activity"/>
    <property type="evidence" value="ECO:0007669"/>
    <property type="project" value="InterPro"/>
</dbReference>
<dbReference type="InterPro" id="IPR032466">
    <property type="entry name" value="Metal_Hydrolase"/>
</dbReference>
<evidence type="ECO:0000313" key="4">
    <source>
        <dbReference type="Proteomes" id="UP001155483"/>
    </source>
</evidence>
<reference evidence="3" key="2">
    <citation type="submission" date="2023-04" db="EMBL/GenBank/DDBJ databases">
        <title>Paracnuella aquatica gen. nov., sp. nov., a member of the family Chitinophagaceae isolated from a hot spring.</title>
        <authorList>
            <person name="Wang C."/>
        </authorList>
    </citation>
    <scope>NUCLEOTIDE SEQUENCE</scope>
    <source>
        <strain evidence="3">LB-8</strain>
    </source>
</reference>
<dbReference type="Proteomes" id="UP001155483">
    <property type="component" value="Unassembled WGS sequence"/>
</dbReference>
<dbReference type="PANTHER" id="PTHR43569:SF2">
    <property type="entry name" value="AMIDOHYDROLASE-RELATED DOMAIN-CONTAINING PROTEIN"/>
    <property type="match status" value="1"/>
</dbReference>
<sequence>MNLIDTHIHIWNFDKAQYKWLEGDTSILNRTYHIEELEEDRLAAGVSGGILVQAANNFEDTDWMLEVAANNDWLKGVVGWLPLNDPAATEIALTEKYLKNRLFKGVRHLIHNEADPKWLLQEEVMESLQILEAHNIPYDVVGIIPAHIETVLKVAEKLPGLCMVFDHLNQPPIATKEKFGRWGGLMKDAAQHQNLYAKISGLGTTSGNFTSWTTDDLKPYVEFALQAFGAERCFCGSDWPVSLLAGNYNKTWQAYTTILNDLLDKEAQQKVLFQNAVDFYNLQDNQ</sequence>
<comment type="similarity">
    <text evidence="1">Belongs to the metallo-dependent hydrolases superfamily.</text>
</comment>
<dbReference type="EMBL" id="JAOTIF010000007">
    <property type="protein sequence ID" value="MCU7549669.1"/>
    <property type="molecule type" value="Genomic_DNA"/>
</dbReference>
<dbReference type="Pfam" id="PF04909">
    <property type="entry name" value="Amidohydro_2"/>
    <property type="match status" value="1"/>
</dbReference>
<evidence type="ECO:0000259" key="2">
    <source>
        <dbReference type="Pfam" id="PF04909"/>
    </source>
</evidence>
<dbReference type="Gene3D" id="3.20.20.140">
    <property type="entry name" value="Metal-dependent hydrolases"/>
    <property type="match status" value="1"/>
</dbReference>
<name>A0A9X3BFU4_9BACT</name>
<dbReference type="SUPFAM" id="SSF51556">
    <property type="entry name" value="Metallo-dependent hydrolases"/>
    <property type="match status" value="1"/>
</dbReference>